<dbReference type="OrthoDB" id="119583at2"/>
<reference evidence="2 3" key="1">
    <citation type="submission" date="2019-08" db="EMBL/GenBank/DDBJ databases">
        <title>Highly reduced genomes of protist endosymbionts show evolutionary convergence.</title>
        <authorList>
            <person name="George E."/>
            <person name="Husnik F."/>
            <person name="Tashyreva D."/>
            <person name="Prokopchuk G."/>
            <person name="Horak A."/>
            <person name="Kwong W.K."/>
            <person name="Lukes J."/>
            <person name="Keeling P.J."/>
        </authorList>
    </citation>
    <scope>NUCLEOTIDE SEQUENCE [LARGE SCALE GENOMIC DNA]</scope>
    <source>
        <strain evidence="2">1621</strain>
        <plasmid evidence="2 3">unnamed</plasmid>
    </source>
</reference>
<name>A0A5C0UIH2_9RICK</name>
<dbReference type="RefSeq" id="WP_148952269.1">
    <property type="nucleotide sequence ID" value="NZ_CP043313.1"/>
</dbReference>
<proteinExistence type="predicted"/>
<dbReference type="Proteomes" id="UP000323844">
    <property type="component" value="Plasmid unnamed"/>
</dbReference>
<evidence type="ECO:0000313" key="2">
    <source>
        <dbReference type="EMBL" id="QEK39908.1"/>
    </source>
</evidence>
<dbReference type="InterPro" id="IPR017737">
    <property type="entry name" value="TssE1-like"/>
</dbReference>
<dbReference type="AlphaFoldDB" id="A0A5C0UIH2"/>
<dbReference type="PANTHER" id="PTHR38595">
    <property type="entry name" value="CYTOPLASMIC PROTEIN-RELATED"/>
    <property type="match status" value="1"/>
</dbReference>
<feature type="domain" description="IraD/Gp25-like" evidence="1">
    <location>
        <begin position="31"/>
        <end position="122"/>
    </location>
</feature>
<evidence type="ECO:0000313" key="3">
    <source>
        <dbReference type="Proteomes" id="UP000323844"/>
    </source>
</evidence>
<geneLocation type="plasmid" evidence="2 3">
    <name>unnamed</name>
</geneLocation>
<dbReference type="InterPro" id="IPR007048">
    <property type="entry name" value="IraD/Gp25-like"/>
</dbReference>
<dbReference type="Pfam" id="PF04965">
    <property type="entry name" value="GPW_gp25"/>
    <property type="match status" value="1"/>
</dbReference>
<organism evidence="2 3">
    <name type="scientific">Candidatus Sneabacter namystus</name>
    <dbReference type="NCBI Taxonomy" id="2601646"/>
    <lineage>
        <taxon>Bacteria</taxon>
        <taxon>Pseudomonadati</taxon>
        <taxon>Pseudomonadota</taxon>
        <taxon>Alphaproteobacteria</taxon>
        <taxon>Rickettsiales</taxon>
        <taxon>Rickettsiaceae</taxon>
        <taxon>Rickettsieae</taxon>
        <taxon>Candidatus Sneabacter</taxon>
    </lineage>
</organism>
<accession>A0A5C0UIH2</accession>
<dbReference type="PANTHER" id="PTHR38595:SF1">
    <property type="entry name" value="TYPE VI SECRETION SYSTEM COMPONENT TSSE1"/>
    <property type="match status" value="1"/>
</dbReference>
<protein>
    <submittedName>
        <fullName evidence="2">Type VI secretion system baseplate subunit TssE</fullName>
    </submittedName>
</protein>
<gene>
    <name evidence="2" type="primary">tssE</name>
    <name evidence="2" type="ORF">FZC37_03095</name>
</gene>
<keyword evidence="2" id="KW-0614">Plasmid</keyword>
<dbReference type="SUPFAM" id="SSF160719">
    <property type="entry name" value="gpW/gp25-like"/>
    <property type="match status" value="1"/>
</dbReference>
<dbReference type="InterPro" id="IPR053176">
    <property type="entry name" value="T6SS_TssE1-like"/>
</dbReference>
<dbReference type="KEGG" id="snay:FZC37_03095"/>
<evidence type="ECO:0000259" key="1">
    <source>
        <dbReference type="Pfam" id="PF04965"/>
    </source>
</evidence>
<keyword evidence="3" id="KW-1185">Reference proteome</keyword>
<sequence>MYAIDILLGYITQEGDSAKAFIEGSEEAIVREIVGDVTNLLNSRPQYCMQEEESCSILGYGIPDLSQYTPYSIKDRERVVVIIQKCLERFEPRLEDLSVVPVEKQDQYTSEFHFIIRAALKVSGRYISFSADSRFDSANNTFIIR</sequence>
<dbReference type="NCBIfam" id="TIGR03357">
    <property type="entry name" value="VI_zyme"/>
    <property type="match status" value="1"/>
</dbReference>
<dbReference type="EMBL" id="CP043313">
    <property type="protein sequence ID" value="QEK39908.1"/>
    <property type="molecule type" value="Genomic_DNA"/>
</dbReference>